<dbReference type="Pfam" id="PF11752">
    <property type="entry name" value="DUF3309"/>
    <property type="match status" value="1"/>
</dbReference>
<accession>A0A5Q0BI10</accession>
<evidence type="ECO:0000313" key="2">
    <source>
        <dbReference type="EMBL" id="QFY43515.1"/>
    </source>
</evidence>
<dbReference type="KEGG" id="mmob:F6R98_13535"/>
<keyword evidence="1" id="KW-0812">Transmembrane</keyword>
<reference evidence="2 3" key="1">
    <citation type="submission" date="2019-09" db="EMBL/GenBank/DDBJ databases">
        <title>Ecophysiology of the spiral-shaped methanotroph Methylospira mobilis as revealed by the complete genome sequence.</title>
        <authorList>
            <person name="Oshkin I.Y."/>
            <person name="Dedysh S.N."/>
            <person name="Miroshnikov K."/>
            <person name="Danilova O.V."/>
            <person name="Hakobyan A."/>
            <person name="Liesack W."/>
        </authorList>
    </citation>
    <scope>NUCLEOTIDE SEQUENCE [LARGE SCALE GENOMIC DNA]</scope>
    <source>
        <strain evidence="2 3">Shm1</strain>
    </source>
</reference>
<feature type="transmembrane region" description="Helical" evidence="1">
    <location>
        <begin position="27"/>
        <end position="48"/>
    </location>
</feature>
<keyword evidence="3" id="KW-1185">Reference proteome</keyword>
<protein>
    <submittedName>
        <fullName evidence="2">DUF3309 domain-containing protein</fullName>
    </submittedName>
</protein>
<dbReference type="InterPro" id="IPR021738">
    <property type="entry name" value="DUF3309"/>
</dbReference>
<keyword evidence="1" id="KW-1133">Transmembrane helix</keyword>
<dbReference type="EMBL" id="CP044205">
    <property type="protein sequence ID" value="QFY43515.1"/>
    <property type="molecule type" value="Genomic_DNA"/>
</dbReference>
<dbReference type="Proteomes" id="UP000325755">
    <property type="component" value="Chromosome"/>
</dbReference>
<dbReference type="AlphaFoldDB" id="A0A5Q0BI10"/>
<proteinExistence type="predicted"/>
<sequence>MSLGTILLIILILMLIGVIPTWPHSRGWGYGPSGGLGLLLIILLVLILTGRI</sequence>
<evidence type="ECO:0000256" key="1">
    <source>
        <dbReference type="SAM" id="Phobius"/>
    </source>
</evidence>
<name>A0A5Q0BI10_9GAMM</name>
<organism evidence="2 3">
    <name type="scientific">Candidatus Methylospira mobilis</name>
    <dbReference type="NCBI Taxonomy" id="1808979"/>
    <lineage>
        <taxon>Bacteria</taxon>
        <taxon>Pseudomonadati</taxon>
        <taxon>Pseudomonadota</taxon>
        <taxon>Gammaproteobacteria</taxon>
        <taxon>Methylococcales</taxon>
        <taxon>Methylococcaceae</taxon>
        <taxon>Candidatus Methylospira</taxon>
    </lineage>
</organism>
<evidence type="ECO:0000313" key="3">
    <source>
        <dbReference type="Proteomes" id="UP000325755"/>
    </source>
</evidence>
<keyword evidence="1" id="KW-0472">Membrane</keyword>
<dbReference type="InParanoid" id="A0A5Q0BI10"/>
<dbReference type="RefSeq" id="WP_153249498.1">
    <property type="nucleotide sequence ID" value="NZ_CP044205.1"/>
</dbReference>
<gene>
    <name evidence="2" type="ORF">F6R98_13535</name>
</gene>